<dbReference type="InterPro" id="IPR037151">
    <property type="entry name" value="AlkB-like_sf"/>
</dbReference>
<dbReference type="InterPro" id="IPR027450">
    <property type="entry name" value="AlkB-like"/>
</dbReference>
<dbReference type="STRING" id="1149755.A0A2J6S376"/>
<dbReference type="SUPFAM" id="SSF51197">
    <property type="entry name" value="Clavaminate synthase-like"/>
    <property type="match status" value="1"/>
</dbReference>
<dbReference type="Pfam" id="PF00857">
    <property type="entry name" value="Isochorismatase"/>
    <property type="match status" value="1"/>
</dbReference>
<feature type="domain" description="Fe2OG dioxygenase" evidence="3">
    <location>
        <begin position="593"/>
        <end position="715"/>
    </location>
</feature>
<feature type="compositionally biased region" description="Basic residues" evidence="2">
    <location>
        <begin position="386"/>
        <end position="395"/>
    </location>
</feature>
<dbReference type="SUPFAM" id="SSF47616">
    <property type="entry name" value="GST C-terminal domain-like"/>
    <property type="match status" value="1"/>
</dbReference>
<dbReference type="CDD" id="cd00299">
    <property type="entry name" value="GST_C_family"/>
    <property type="match status" value="1"/>
</dbReference>
<dbReference type="Pfam" id="PF24470">
    <property type="entry name" value="Thiored_Isochorism"/>
    <property type="match status" value="1"/>
</dbReference>
<evidence type="ECO:0000256" key="2">
    <source>
        <dbReference type="SAM" id="MobiDB-lite"/>
    </source>
</evidence>
<dbReference type="InterPro" id="IPR036282">
    <property type="entry name" value="Glutathione-S-Trfase_C_sf"/>
</dbReference>
<dbReference type="SUPFAM" id="SSF52499">
    <property type="entry name" value="Isochorismatase-like hydrolases"/>
    <property type="match status" value="1"/>
</dbReference>
<dbReference type="InterPro" id="IPR032854">
    <property type="entry name" value="ALKBH3"/>
</dbReference>
<dbReference type="EMBL" id="KZ613940">
    <property type="protein sequence ID" value="PMD45188.1"/>
    <property type="molecule type" value="Genomic_DNA"/>
</dbReference>
<dbReference type="CDD" id="cd00431">
    <property type="entry name" value="cysteine_hydrolases"/>
    <property type="match status" value="1"/>
</dbReference>
<feature type="region of interest" description="Disordered" evidence="2">
    <location>
        <begin position="381"/>
        <end position="493"/>
    </location>
</feature>
<dbReference type="Gene3D" id="3.40.50.850">
    <property type="entry name" value="Isochorismatase-like"/>
    <property type="match status" value="1"/>
</dbReference>
<dbReference type="Gene3D" id="1.20.1050.10">
    <property type="match status" value="1"/>
</dbReference>
<dbReference type="PROSITE" id="PS51471">
    <property type="entry name" value="FE2OG_OXY"/>
    <property type="match status" value="1"/>
</dbReference>
<reference evidence="4 5" key="1">
    <citation type="submission" date="2016-04" db="EMBL/GenBank/DDBJ databases">
        <title>A degradative enzymes factory behind the ericoid mycorrhizal symbiosis.</title>
        <authorList>
            <consortium name="DOE Joint Genome Institute"/>
            <person name="Martino E."/>
            <person name="Morin E."/>
            <person name="Grelet G."/>
            <person name="Kuo A."/>
            <person name="Kohler A."/>
            <person name="Daghino S."/>
            <person name="Barry K."/>
            <person name="Choi C."/>
            <person name="Cichocki N."/>
            <person name="Clum A."/>
            <person name="Copeland A."/>
            <person name="Hainaut M."/>
            <person name="Haridas S."/>
            <person name="Labutti K."/>
            <person name="Lindquist E."/>
            <person name="Lipzen A."/>
            <person name="Khouja H.-R."/>
            <person name="Murat C."/>
            <person name="Ohm R."/>
            <person name="Olson A."/>
            <person name="Spatafora J."/>
            <person name="Veneault-Fourrey C."/>
            <person name="Henrissat B."/>
            <person name="Grigoriev I."/>
            <person name="Martin F."/>
            <person name="Perotto S."/>
        </authorList>
    </citation>
    <scope>NUCLEOTIDE SEQUENCE [LARGE SCALE GENOMIC DNA]</scope>
    <source>
        <strain evidence="4 5">F</strain>
    </source>
</reference>
<dbReference type="InterPro" id="IPR005123">
    <property type="entry name" value="Oxoglu/Fe-dep_dioxygenase_dom"/>
</dbReference>
<feature type="region of interest" description="Disordered" evidence="2">
    <location>
        <begin position="295"/>
        <end position="315"/>
    </location>
</feature>
<feature type="compositionally biased region" description="Polar residues" evidence="2">
    <location>
        <begin position="334"/>
        <end position="348"/>
    </location>
</feature>
<name>A0A2J6S376_HYAVF</name>
<feature type="region of interest" description="Disordered" evidence="2">
    <location>
        <begin position="329"/>
        <end position="349"/>
    </location>
</feature>
<dbReference type="Gene3D" id="2.60.120.590">
    <property type="entry name" value="Alpha-ketoglutarate-dependent dioxygenase AlkB-like"/>
    <property type="match status" value="1"/>
</dbReference>
<dbReference type="InterPro" id="IPR000868">
    <property type="entry name" value="Isochorismatase-like_dom"/>
</dbReference>
<evidence type="ECO:0000259" key="3">
    <source>
        <dbReference type="PROSITE" id="PS51471"/>
    </source>
</evidence>
<organism evidence="4 5">
    <name type="scientific">Hyaloscypha variabilis (strain UAMH 11265 / GT02V1 / F)</name>
    <name type="common">Meliniomyces variabilis</name>
    <dbReference type="NCBI Taxonomy" id="1149755"/>
    <lineage>
        <taxon>Eukaryota</taxon>
        <taxon>Fungi</taxon>
        <taxon>Dikarya</taxon>
        <taxon>Ascomycota</taxon>
        <taxon>Pezizomycotina</taxon>
        <taxon>Leotiomycetes</taxon>
        <taxon>Helotiales</taxon>
        <taxon>Hyaloscyphaceae</taxon>
        <taxon>Hyaloscypha</taxon>
        <taxon>Hyaloscypha variabilis</taxon>
    </lineage>
</organism>
<dbReference type="PANTHER" id="PTHR31212:SF5">
    <property type="entry name" value="ISOCHORISMATASE FAMILY PROTEIN FAMILY (AFU_ORTHOLOGUE AFUA_3G14500)"/>
    <property type="match status" value="1"/>
</dbReference>
<dbReference type="AlphaFoldDB" id="A0A2J6S376"/>
<dbReference type="GO" id="GO:0051213">
    <property type="term" value="F:dioxygenase activity"/>
    <property type="evidence" value="ECO:0007669"/>
    <property type="project" value="InterPro"/>
</dbReference>
<dbReference type="GO" id="GO:0016787">
    <property type="term" value="F:hydrolase activity"/>
    <property type="evidence" value="ECO:0007669"/>
    <property type="project" value="UniProtKB-KW"/>
</dbReference>
<evidence type="ECO:0000313" key="5">
    <source>
        <dbReference type="Proteomes" id="UP000235786"/>
    </source>
</evidence>
<dbReference type="InterPro" id="IPR057088">
    <property type="entry name" value="GLRG_09195_Thiored"/>
</dbReference>
<dbReference type="OrthoDB" id="445341at2759"/>
<accession>A0A2J6S376</accession>
<evidence type="ECO:0000313" key="4">
    <source>
        <dbReference type="EMBL" id="PMD45188.1"/>
    </source>
</evidence>
<keyword evidence="4" id="KW-0378">Hydrolase</keyword>
<keyword evidence="5" id="KW-1185">Reference proteome</keyword>
<gene>
    <name evidence="4" type="ORF">L207DRAFT_249334</name>
</gene>
<comment type="similarity">
    <text evidence="1">Belongs to the isochorismatase family.</text>
</comment>
<dbReference type="GO" id="GO:0006307">
    <property type="term" value="P:DNA alkylation repair"/>
    <property type="evidence" value="ECO:0007669"/>
    <property type="project" value="InterPro"/>
</dbReference>
<sequence length="975" mass="107478">MIEIDEHSLPFVRTGQALLVLDLQNDFIDSGAVLPVRSPPDLIANIVKLLPEFRACGPIISIRSIFETSRPFNEPQGDSESVVTDNELAPNARVLGLKSRTTLLKKLMEQTGKMPQSSNTDFSTTTLVVDDGPEQEDNDDEEEEEDDDDDLEGEDDSLPETFLTVAPGQRQKLVLPASPGTNFAESIVAAADIKKDLFSQKTYYSAFKDGSLVQTLRAKFVTEIYICGALTNISVFATAMDAARHGYAITIVEDCVGYRSKARHDEALRRLQEFAGCELITSTELIGSLREKLRMQRATARHPRPQRPREKNAAPVGIENLMASLSLRSAGIPGSTSKSNSTGPSQSVAGAENAGAALIVDDAVESPDIELLMKTDIGKKRERVQSKVKSRRRPSKSVPKDTTVPGDSKKAPPNPATANLSTGPQALEKLPASSEVEKKQAPGGIRTSEHRQDKPGPSRLVVDPEFKPTENGGIAKEPKAAEPLSASKAEMETASTNDGLFDLCEGDTSIFHNLLEDELEKGIFERLRDEVRWQKMSHQGGDVPRLVVVQGEVGQDGSIPIYRHPADESPPLLPFSPTVLLIRAQVEKKLGHPVNHVLIQFYRDGTDYISEHSDKTLDIVPNTFIANVSLGAQRTMVFRAKKAHKTDETVNTAPAKPREAVRVPLPHNSMCRMGLVTNMRWLHSIRQDKRPIQEKLPEELAYGCGRISLTFRLIGTFLDKHQQKIWGQGAVSKMKERARTVVNGKTEEAERMVNAFGTENHSSVFDWKATYGEGFDVLHMSSSSKLFLSGDSIADLRVKLTLAEYGIAWTEGKVSPSFNWKSGSSAKDAPEIPEVFPVKFIDSDLSKSTVVGDLAILLYLDAVYGPMTNKKAKSPSELAKQYTLMHQSGDLLKLWKSEPFSVKPFRRELDMWEGFAKQESAFIAGSSISLADFALFPVLLAIQKEWDDWTGVDNLVDYCSKLRQRDCTVKVLGPT</sequence>
<evidence type="ECO:0000256" key="1">
    <source>
        <dbReference type="ARBA" id="ARBA00006336"/>
    </source>
</evidence>
<feature type="region of interest" description="Disordered" evidence="2">
    <location>
        <begin position="110"/>
        <end position="157"/>
    </location>
</feature>
<dbReference type="InterPro" id="IPR036380">
    <property type="entry name" value="Isochorismatase-like_sf"/>
</dbReference>
<feature type="compositionally biased region" description="Basic and acidic residues" evidence="2">
    <location>
        <begin position="447"/>
        <end position="468"/>
    </location>
</feature>
<proteinExistence type="inferred from homology"/>
<feature type="compositionally biased region" description="Acidic residues" evidence="2">
    <location>
        <begin position="131"/>
        <end position="157"/>
    </location>
</feature>
<dbReference type="Pfam" id="PF13532">
    <property type="entry name" value="2OG-FeII_Oxy_2"/>
    <property type="match status" value="1"/>
</dbReference>
<feature type="compositionally biased region" description="Polar residues" evidence="2">
    <location>
        <begin position="113"/>
        <end position="127"/>
    </location>
</feature>
<protein>
    <submittedName>
        <fullName evidence="4">Isochorismatase hydrolase</fullName>
    </submittedName>
</protein>
<dbReference type="PANTHER" id="PTHR31212">
    <property type="entry name" value="ALPHA-KETOGLUTARATE-DEPENDENT DIOXYGENASE ALKB HOMOLOG 3"/>
    <property type="match status" value="1"/>
</dbReference>
<dbReference type="Proteomes" id="UP000235786">
    <property type="component" value="Unassembled WGS sequence"/>
</dbReference>